<dbReference type="Proteomes" id="UP000523682">
    <property type="component" value="Unassembled WGS sequence"/>
</dbReference>
<reference evidence="1 2" key="1">
    <citation type="submission" date="2020-07" db="EMBL/GenBank/DDBJ databases">
        <title>Draft genome and description of Corynebacterium haemomassiliense strain Marseile-Q3615 sp. nov.</title>
        <authorList>
            <person name="Boxberger M."/>
            <person name="La Scola B."/>
        </authorList>
    </citation>
    <scope>NUCLEOTIDE SEQUENCE [LARGE SCALE GENOMIC DNA]</scope>
    <source>
        <strain evidence="1 2">Marseille-Q3615</strain>
    </source>
</reference>
<name>A0A7W2I2V4_9CORY</name>
<proteinExistence type="predicted"/>
<dbReference type="RefSeq" id="WP_181888217.1">
    <property type="nucleotide sequence ID" value="NZ_CAUPJD010000044.1"/>
</dbReference>
<sequence>MGEVLSDAVMQVMTPSLEYQDKTALAHVSKYADDYTGEIIDRHGNFRRGCIGMIHYIPEEAYERPWWREPNFPLKGCIERLVNAGWITRVDGEEFDGALILNTSRLIRLMDIAETEMAQNQHVIDYVYLPDGTVIDPPCEDFADPLFLPFIRWADQLFDGDFAHTLADDVTDATTRLLDAHLSIERDHSWKETDPGRWTRAIANWKDHHLGDGNFRIPPQWKVTADDR</sequence>
<organism evidence="1 2">
    <name type="scientific">Corynebacterium haemomassiliense</name>
    <dbReference type="NCBI Taxonomy" id="2754726"/>
    <lineage>
        <taxon>Bacteria</taxon>
        <taxon>Bacillati</taxon>
        <taxon>Actinomycetota</taxon>
        <taxon>Actinomycetes</taxon>
        <taxon>Mycobacteriales</taxon>
        <taxon>Corynebacteriaceae</taxon>
        <taxon>Corynebacterium</taxon>
    </lineage>
</organism>
<keyword evidence="2" id="KW-1185">Reference proteome</keyword>
<protein>
    <submittedName>
        <fullName evidence="1">Uncharacterized protein</fullName>
    </submittedName>
</protein>
<dbReference type="AlphaFoldDB" id="A0A7W2I2V4"/>
<comment type="caution">
    <text evidence="1">The sequence shown here is derived from an EMBL/GenBank/DDBJ whole genome shotgun (WGS) entry which is preliminary data.</text>
</comment>
<dbReference type="EMBL" id="JACDTZ010000001">
    <property type="protein sequence ID" value="MBA5243467.1"/>
    <property type="molecule type" value="Genomic_DNA"/>
</dbReference>
<gene>
    <name evidence="1" type="ORF">H0193_01295</name>
</gene>
<evidence type="ECO:0000313" key="1">
    <source>
        <dbReference type="EMBL" id="MBA5243467.1"/>
    </source>
</evidence>
<evidence type="ECO:0000313" key="2">
    <source>
        <dbReference type="Proteomes" id="UP000523682"/>
    </source>
</evidence>
<accession>A0A7W2I2V4</accession>